<evidence type="ECO:0000256" key="3">
    <source>
        <dbReference type="ARBA" id="ARBA00022679"/>
    </source>
</evidence>
<accession>A0AA41R5D0</accession>
<keyword evidence="5" id="KW-0479">Metal-binding</keyword>
<organism evidence="10 11">
    <name type="scientific">Desulfatitalea alkaliphila</name>
    <dbReference type="NCBI Taxonomy" id="2929485"/>
    <lineage>
        <taxon>Bacteria</taxon>
        <taxon>Pseudomonadati</taxon>
        <taxon>Thermodesulfobacteriota</taxon>
        <taxon>Desulfobacteria</taxon>
        <taxon>Desulfobacterales</taxon>
        <taxon>Desulfosarcinaceae</taxon>
        <taxon>Desulfatitalea</taxon>
    </lineage>
</organism>
<gene>
    <name evidence="10" type="ORF">MRX98_11155</name>
</gene>
<keyword evidence="6" id="KW-0547">Nucleotide-binding</keyword>
<dbReference type="Proteomes" id="UP001165427">
    <property type="component" value="Unassembled WGS sequence"/>
</dbReference>
<dbReference type="PANTHER" id="PTHR32057:SF14">
    <property type="entry name" value="PROTEIN ADENYLYLTRANSFERASE SELO, MITOCHONDRIAL"/>
    <property type="match status" value="1"/>
</dbReference>
<dbReference type="GO" id="GO:0005524">
    <property type="term" value="F:ATP binding"/>
    <property type="evidence" value="ECO:0007669"/>
    <property type="project" value="UniProtKB-KW"/>
</dbReference>
<feature type="region of interest" description="Disordered" evidence="9">
    <location>
        <begin position="81"/>
        <end position="102"/>
    </location>
</feature>
<dbReference type="RefSeq" id="WP_246907447.1">
    <property type="nucleotide sequence ID" value="NZ_JALJRB010000010.1"/>
</dbReference>
<dbReference type="EMBL" id="JALJRB010000010">
    <property type="protein sequence ID" value="MCJ8501131.1"/>
    <property type="molecule type" value="Genomic_DNA"/>
</dbReference>
<comment type="similarity">
    <text evidence="2">Belongs to the SELO family.</text>
</comment>
<dbReference type="InterPro" id="IPR003846">
    <property type="entry name" value="SelO"/>
</dbReference>
<name>A0AA41R5D0_9BACT</name>
<evidence type="ECO:0000313" key="11">
    <source>
        <dbReference type="Proteomes" id="UP001165427"/>
    </source>
</evidence>
<evidence type="ECO:0000256" key="5">
    <source>
        <dbReference type="ARBA" id="ARBA00022723"/>
    </source>
</evidence>
<evidence type="ECO:0000313" key="10">
    <source>
        <dbReference type="EMBL" id="MCJ8501131.1"/>
    </source>
</evidence>
<comment type="cofactor">
    <cofactor evidence="1">
        <name>Mg(2+)</name>
        <dbReference type="ChEBI" id="CHEBI:18420"/>
    </cofactor>
</comment>
<dbReference type="AlphaFoldDB" id="A0AA41R5D0"/>
<evidence type="ECO:0000256" key="6">
    <source>
        <dbReference type="ARBA" id="ARBA00022741"/>
    </source>
</evidence>
<evidence type="ECO:0000256" key="2">
    <source>
        <dbReference type="ARBA" id="ARBA00009747"/>
    </source>
</evidence>
<dbReference type="PANTHER" id="PTHR32057">
    <property type="entry name" value="PROTEIN ADENYLYLTRANSFERASE SELO, MITOCHONDRIAL"/>
    <property type="match status" value="1"/>
</dbReference>
<keyword evidence="8" id="KW-0460">Magnesium</keyword>
<sequence length="102" mass="11707">MSSLFQAPDCKQWFERWQARLKRQPDSREASHRLMTTSNPAVIARNHRVEEALEAAVERADFTVMEKLLGFLSQPYQDPPEQAGYHLPAPPSSRAYRTFCGT</sequence>
<reference evidence="10" key="1">
    <citation type="submission" date="2022-04" db="EMBL/GenBank/DDBJ databases">
        <title>Desulfatitalea alkaliphila sp. nov., a novel anaerobic sulfate-reducing bacterium isolated from terrestrial mud volcano, Taman Peninsula, Russia.</title>
        <authorList>
            <person name="Khomyakova M.A."/>
            <person name="Merkel A.Y."/>
            <person name="Slobodkin A.I."/>
        </authorList>
    </citation>
    <scope>NUCLEOTIDE SEQUENCE</scope>
    <source>
        <strain evidence="10">M08but</strain>
    </source>
</reference>
<proteinExistence type="inferred from homology"/>
<evidence type="ECO:0000256" key="7">
    <source>
        <dbReference type="ARBA" id="ARBA00022840"/>
    </source>
</evidence>
<keyword evidence="7" id="KW-0067">ATP-binding</keyword>
<dbReference type="GO" id="GO:0070733">
    <property type="term" value="F:AMPylase activity"/>
    <property type="evidence" value="ECO:0007669"/>
    <property type="project" value="TreeGrafter"/>
</dbReference>
<evidence type="ECO:0000256" key="1">
    <source>
        <dbReference type="ARBA" id="ARBA00001946"/>
    </source>
</evidence>
<comment type="caution">
    <text evidence="10">The sequence shown here is derived from an EMBL/GenBank/DDBJ whole genome shotgun (WGS) entry which is preliminary data.</text>
</comment>
<keyword evidence="3" id="KW-0808">Transferase</keyword>
<dbReference type="GO" id="GO:0046872">
    <property type="term" value="F:metal ion binding"/>
    <property type="evidence" value="ECO:0007669"/>
    <property type="project" value="UniProtKB-KW"/>
</dbReference>
<keyword evidence="4" id="KW-0548">Nucleotidyltransferase</keyword>
<protein>
    <submittedName>
        <fullName evidence="10">Uncharacterized protein</fullName>
    </submittedName>
</protein>
<evidence type="ECO:0000256" key="4">
    <source>
        <dbReference type="ARBA" id="ARBA00022695"/>
    </source>
</evidence>
<evidence type="ECO:0000256" key="9">
    <source>
        <dbReference type="SAM" id="MobiDB-lite"/>
    </source>
</evidence>
<evidence type="ECO:0000256" key="8">
    <source>
        <dbReference type="ARBA" id="ARBA00022842"/>
    </source>
</evidence>
<keyword evidence="11" id="KW-1185">Reference proteome</keyword>